<proteinExistence type="inferred from homology"/>
<evidence type="ECO:0000256" key="7">
    <source>
        <dbReference type="ARBA" id="ARBA00023136"/>
    </source>
</evidence>
<evidence type="ECO:0000259" key="10">
    <source>
        <dbReference type="Pfam" id="PF04138"/>
    </source>
</evidence>
<evidence type="ECO:0000256" key="8">
    <source>
        <dbReference type="SAM" id="Phobius"/>
    </source>
</evidence>
<evidence type="ECO:0000256" key="2">
    <source>
        <dbReference type="ARBA" id="ARBA00006739"/>
    </source>
</evidence>
<dbReference type="SUPFAM" id="SSF53448">
    <property type="entry name" value="Nucleotide-diphospho-sugar transferases"/>
    <property type="match status" value="1"/>
</dbReference>
<evidence type="ECO:0000313" key="11">
    <source>
        <dbReference type="EMBL" id="GAA4480923.1"/>
    </source>
</evidence>
<dbReference type="RefSeq" id="WP_425563323.1">
    <property type="nucleotide sequence ID" value="NZ_BAABGP010000005.1"/>
</dbReference>
<keyword evidence="4" id="KW-0808">Transferase</keyword>
<accession>A0ABP8P657</accession>
<evidence type="ECO:0000256" key="5">
    <source>
        <dbReference type="ARBA" id="ARBA00022692"/>
    </source>
</evidence>
<comment type="subcellular location">
    <subcellularLocation>
        <location evidence="1">Membrane</location>
        <topology evidence="1">Multi-pass membrane protein</topology>
    </subcellularLocation>
</comment>
<keyword evidence="12" id="KW-1185">Reference proteome</keyword>
<dbReference type="InterPro" id="IPR039528">
    <property type="entry name" value="DPM1-like"/>
</dbReference>
<keyword evidence="5 8" id="KW-0812">Transmembrane</keyword>
<keyword evidence="6 8" id="KW-1133">Transmembrane helix</keyword>
<keyword evidence="7 8" id="KW-0472">Membrane</keyword>
<dbReference type="PANTHER" id="PTHR43398">
    <property type="entry name" value="DOLICHOL-PHOSPHATE MANNOSYLTRANSFERASE SUBUNIT 1"/>
    <property type="match status" value="1"/>
</dbReference>
<comment type="caution">
    <text evidence="11">The sequence shown here is derived from an EMBL/GenBank/DDBJ whole genome shotgun (WGS) entry which is preliminary data.</text>
</comment>
<dbReference type="PANTHER" id="PTHR43398:SF1">
    <property type="entry name" value="DOLICHOL-PHOSPHATE MANNOSYLTRANSFERASE SUBUNIT 1"/>
    <property type="match status" value="1"/>
</dbReference>
<dbReference type="InterPro" id="IPR029044">
    <property type="entry name" value="Nucleotide-diphossugar_trans"/>
</dbReference>
<comment type="similarity">
    <text evidence="2">Belongs to the glycosyltransferase 2 family.</text>
</comment>
<keyword evidence="3" id="KW-0328">Glycosyltransferase</keyword>
<dbReference type="CDD" id="cd06442">
    <property type="entry name" value="DPM1_like"/>
    <property type="match status" value="1"/>
</dbReference>
<organism evidence="11 12">
    <name type="scientific">Microbacterium panaciterrae</name>
    <dbReference type="NCBI Taxonomy" id="985759"/>
    <lineage>
        <taxon>Bacteria</taxon>
        <taxon>Bacillati</taxon>
        <taxon>Actinomycetota</taxon>
        <taxon>Actinomycetes</taxon>
        <taxon>Micrococcales</taxon>
        <taxon>Microbacteriaceae</taxon>
        <taxon>Microbacterium</taxon>
    </lineage>
</organism>
<evidence type="ECO:0000313" key="12">
    <source>
        <dbReference type="Proteomes" id="UP001500731"/>
    </source>
</evidence>
<dbReference type="InterPro" id="IPR007267">
    <property type="entry name" value="GtrA_DPMS_TM"/>
</dbReference>
<feature type="domain" description="Glycosyltransferase 2-like" evidence="9">
    <location>
        <begin position="18"/>
        <end position="178"/>
    </location>
</feature>
<gene>
    <name evidence="11" type="ORF">GCM10023171_08520</name>
</gene>
<sequence>MNGMSSAEVPGARVSGATVIVPTFNERDNIAELVSRVSDALAGRDIEILFVDDSTDDTPHVIRAIAVDAPVPVRVLHRDKPEGGLGGAVVEGIRAAAYDICIVMDGDLQHPPELLPEMIERYEDGDTDVVIASRYIGGGDSGGLAGAVRIGVSRSATTLTKAMFPIRLAGASDPMTGYFLVDRRKVDPAALRPNGFKILLEILVRSDVRVAEVPMQFGERLHGESKASFRQGLAFLKHLARLRFGKMSLFAIIGAVGALANLVIMWALTHFGMEYIWAAIIAAEVTIIGNFILQERYVFNDMSEDASTIGVRFAQSFTFNNVEAALRIPILALMVETWHISSILAAAIALVVAFFVRFVFHSLVVYAPRRSVRVARKAEVRVRLETEAAGAE</sequence>
<evidence type="ECO:0008006" key="13">
    <source>
        <dbReference type="Google" id="ProtNLM"/>
    </source>
</evidence>
<dbReference type="Pfam" id="PF00535">
    <property type="entry name" value="Glycos_transf_2"/>
    <property type="match status" value="1"/>
</dbReference>
<feature type="domain" description="GtrA/DPMS transmembrane" evidence="10">
    <location>
        <begin position="250"/>
        <end position="365"/>
    </location>
</feature>
<evidence type="ECO:0000256" key="1">
    <source>
        <dbReference type="ARBA" id="ARBA00004141"/>
    </source>
</evidence>
<reference evidence="12" key="1">
    <citation type="journal article" date="2019" name="Int. J. Syst. Evol. Microbiol.">
        <title>The Global Catalogue of Microorganisms (GCM) 10K type strain sequencing project: providing services to taxonomists for standard genome sequencing and annotation.</title>
        <authorList>
            <consortium name="The Broad Institute Genomics Platform"/>
            <consortium name="The Broad Institute Genome Sequencing Center for Infectious Disease"/>
            <person name="Wu L."/>
            <person name="Ma J."/>
        </authorList>
    </citation>
    <scope>NUCLEOTIDE SEQUENCE [LARGE SCALE GENOMIC DNA]</scope>
    <source>
        <strain evidence="12">JCM 17839</strain>
    </source>
</reference>
<evidence type="ECO:0000256" key="6">
    <source>
        <dbReference type="ARBA" id="ARBA00022989"/>
    </source>
</evidence>
<dbReference type="EMBL" id="BAABGP010000005">
    <property type="protein sequence ID" value="GAA4480923.1"/>
    <property type="molecule type" value="Genomic_DNA"/>
</dbReference>
<feature type="transmembrane region" description="Helical" evidence="8">
    <location>
        <begin position="247"/>
        <end position="269"/>
    </location>
</feature>
<dbReference type="InterPro" id="IPR001173">
    <property type="entry name" value="Glyco_trans_2-like"/>
</dbReference>
<dbReference type="Pfam" id="PF04138">
    <property type="entry name" value="GtrA_DPMS_TM"/>
    <property type="match status" value="1"/>
</dbReference>
<dbReference type="Gene3D" id="3.90.550.10">
    <property type="entry name" value="Spore Coat Polysaccharide Biosynthesis Protein SpsA, Chain A"/>
    <property type="match status" value="1"/>
</dbReference>
<feature type="transmembrane region" description="Helical" evidence="8">
    <location>
        <begin position="275"/>
        <end position="293"/>
    </location>
</feature>
<feature type="transmembrane region" description="Helical" evidence="8">
    <location>
        <begin position="340"/>
        <end position="367"/>
    </location>
</feature>
<name>A0ABP8P657_9MICO</name>
<evidence type="ECO:0000259" key="9">
    <source>
        <dbReference type="Pfam" id="PF00535"/>
    </source>
</evidence>
<protein>
    <recommendedName>
        <fullName evidence="13">Dolichol-phosphate mannosyltransferase</fullName>
    </recommendedName>
</protein>
<dbReference type="Proteomes" id="UP001500731">
    <property type="component" value="Unassembled WGS sequence"/>
</dbReference>
<evidence type="ECO:0000256" key="4">
    <source>
        <dbReference type="ARBA" id="ARBA00022679"/>
    </source>
</evidence>
<evidence type="ECO:0000256" key="3">
    <source>
        <dbReference type="ARBA" id="ARBA00022676"/>
    </source>
</evidence>